<proteinExistence type="predicted"/>
<name>A0A378XV75_PAEPO</name>
<evidence type="ECO:0000313" key="2">
    <source>
        <dbReference type="Proteomes" id="UP000254400"/>
    </source>
</evidence>
<dbReference type="GeneID" id="93350117"/>
<dbReference type="InterPro" id="IPR047907">
    <property type="entry name" value="CD1375-like"/>
</dbReference>
<evidence type="ECO:0000313" key="1">
    <source>
        <dbReference type="EMBL" id="SUA67542.1"/>
    </source>
</evidence>
<gene>
    <name evidence="1" type="ORF">NCTC10343_01322</name>
</gene>
<dbReference type="Proteomes" id="UP000254400">
    <property type="component" value="Unassembled WGS sequence"/>
</dbReference>
<reference evidence="1 2" key="1">
    <citation type="submission" date="2018-06" db="EMBL/GenBank/DDBJ databases">
        <authorList>
            <consortium name="Pathogen Informatics"/>
            <person name="Doyle S."/>
        </authorList>
    </citation>
    <scope>NUCLEOTIDE SEQUENCE [LARGE SCALE GENOMIC DNA]</scope>
    <source>
        <strain evidence="1 2">NCTC10343</strain>
    </source>
</reference>
<sequence>MAAIYGSLIMKGIKTFAQVPDIQKEPVRAYLASWGLDVDGTPLEKRGE</sequence>
<organism evidence="1 2">
    <name type="scientific">Paenibacillus polymyxa</name>
    <name type="common">Bacillus polymyxa</name>
    <dbReference type="NCBI Taxonomy" id="1406"/>
    <lineage>
        <taxon>Bacteria</taxon>
        <taxon>Bacillati</taxon>
        <taxon>Bacillota</taxon>
        <taxon>Bacilli</taxon>
        <taxon>Bacillales</taxon>
        <taxon>Paenibacillaceae</taxon>
        <taxon>Paenibacillus</taxon>
    </lineage>
</organism>
<accession>A0A378XV75</accession>
<dbReference type="NCBIfam" id="NF040910">
    <property type="entry name" value="CD1375_fam"/>
    <property type="match status" value="1"/>
</dbReference>
<dbReference type="AlphaFoldDB" id="A0A378XV75"/>
<dbReference type="EMBL" id="UGSC01000001">
    <property type="protein sequence ID" value="SUA67542.1"/>
    <property type="molecule type" value="Genomic_DNA"/>
</dbReference>
<dbReference type="RefSeq" id="WP_019686515.1">
    <property type="nucleotide sequence ID" value="NZ_CP036496.1"/>
</dbReference>
<protein>
    <submittedName>
        <fullName evidence="1">Uncharacterized protein</fullName>
    </submittedName>
</protein>